<reference evidence="11 12" key="1">
    <citation type="submission" date="2023-03" db="EMBL/GenBank/DDBJ databases">
        <title>Genome insight into feeding habits of ladybird beetles.</title>
        <authorList>
            <person name="Li H.-S."/>
            <person name="Huang Y.-H."/>
            <person name="Pang H."/>
        </authorList>
    </citation>
    <scope>NUCLEOTIDE SEQUENCE [LARGE SCALE GENOMIC DNA]</scope>
    <source>
        <strain evidence="11">SYSU_2023b</strain>
        <tissue evidence="11">Whole body</tissue>
    </source>
</reference>
<comment type="similarity">
    <text evidence="3">Belongs to the eukaryotic/archaeal RNase P protein component 1 family.</text>
</comment>
<evidence type="ECO:0000256" key="7">
    <source>
        <dbReference type="ARBA" id="ARBA00022722"/>
    </source>
</evidence>
<organism evidence="11 12">
    <name type="scientific">Henosepilachna vigintioctopunctata</name>
    <dbReference type="NCBI Taxonomy" id="420089"/>
    <lineage>
        <taxon>Eukaryota</taxon>
        <taxon>Metazoa</taxon>
        <taxon>Ecdysozoa</taxon>
        <taxon>Arthropoda</taxon>
        <taxon>Hexapoda</taxon>
        <taxon>Insecta</taxon>
        <taxon>Pterygota</taxon>
        <taxon>Neoptera</taxon>
        <taxon>Endopterygota</taxon>
        <taxon>Coleoptera</taxon>
        <taxon>Polyphaga</taxon>
        <taxon>Cucujiformia</taxon>
        <taxon>Coccinelloidea</taxon>
        <taxon>Coccinellidae</taxon>
        <taxon>Epilachninae</taxon>
        <taxon>Epilachnini</taxon>
        <taxon>Henosepilachna</taxon>
    </lineage>
</organism>
<comment type="caution">
    <text evidence="11">The sequence shown here is derived from an EMBL/GenBank/DDBJ whole genome shotgun (WGS) entry which is preliminary data.</text>
</comment>
<accession>A0AAW1UAQ5</accession>
<dbReference type="GO" id="GO:0016787">
    <property type="term" value="F:hydrolase activity"/>
    <property type="evidence" value="ECO:0007669"/>
    <property type="project" value="UniProtKB-KW"/>
</dbReference>
<dbReference type="GO" id="GO:0001682">
    <property type="term" value="P:tRNA 5'-leader removal"/>
    <property type="evidence" value="ECO:0007669"/>
    <property type="project" value="InterPro"/>
</dbReference>
<dbReference type="PANTHER" id="PTHR13348:SF0">
    <property type="entry name" value="RIBONUCLEASE P PROTEIN SUBUNIT P29"/>
    <property type="match status" value="1"/>
</dbReference>
<name>A0AAW1UAQ5_9CUCU</name>
<keyword evidence="8" id="KW-0255">Endonuclease</keyword>
<dbReference type="InterPro" id="IPR036980">
    <property type="entry name" value="RNase_P/MRP_Rpp29_sf"/>
</dbReference>
<dbReference type="PANTHER" id="PTHR13348">
    <property type="entry name" value="RIBONUCLEASE P SUBUNIT P29"/>
    <property type="match status" value="1"/>
</dbReference>
<evidence type="ECO:0000256" key="10">
    <source>
        <dbReference type="ARBA" id="ARBA00046486"/>
    </source>
</evidence>
<dbReference type="GO" id="GO:0004519">
    <property type="term" value="F:endonuclease activity"/>
    <property type="evidence" value="ECO:0007669"/>
    <property type="project" value="UniProtKB-KW"/>
</dbReference>
<dbReference type="HAMAP" id="MF_00754">
    <property type="entry name" value="RNase_P_1"/>
    <property type="match status" value="1"/>
</dbReference>
<keyword evidence="9" id="KW-0378">Hydrolase</keyword>
<keyword evidence="6" id="KW-0819">tRNA processing</keyword>
<dbReference type="SUPFAM" id="SSF101744">
    <property type="entry name" value="Rof/RNase P subunit-like"/>
    <property type="match status" value="1"/>
</dbReference>
<dbReference type="InterPro" id="IPR023538">
    <property type="entry name" value="RNP1"/>
</dbReference>
<dbReference type="GO" id="GO:0006364">
    <property type="term" value="P:rRNA processing"/>
    <property type="evidence" value="ECO:0007669"/>
    <property type="project" value="TreeGrafter"/>
</dbReference>
<evidence type="ECO:0000256" key="5">
    <source>
        <dbReference type="ARBA" id="ARBA00022490"/>
    </source>
</evidence>
<dbReference type="GO" id="GO:0030677">
    <property type="term" value="C:ribonuclease P complex"/>
    <property type="evidence" value="ECO:0007669"/>
    <property type="project" value="InterPro"/>
</dbReference>
<dbReference type="Gene3D" id="2.30.30.210">
    <property type="entry name" value="Ribonuclease P/MRP, subunit p29"/>
    <property type="match status" value="1"/>
</dbReference>
<protein>
    <recommendedName>
        <fullName evidence="4">Ribonuclease P protein subunit p29</fullName>
    </recommendedName>
</protein>
<dbReference type="EMBL" id="JARQZJ010000036">
    <property type="protein sequence ID" value="KAK9876374.1"/>
    <property type="molecule type" value="Genomic_DNA"/>
</dbReference>
<evidence type="ECO:0000256" key="8">
    <source>
        <dbReference type="ARBA" id="ARBA00022759"/>
    </source>
</evidence>
<evidence type="ECO:0000256" key="3">
    <source>
        <dbReference type="ARBA" id="ARBA00006181"/>
    </source>
</evidence>
<dbReference type="InterPro" id="IPR002730">
    <property type="entry name" value="Rpp29/RNP1"/>
</dbReference>
<dbReference type="GO" id="GO:0005634">
    <property type="term" value="C:nucleus"/>
    <property type="evidence" value="ECO:0007669"/>
    <property type="project" value="UniProtKB-SubCell"/>
</dbReference>
<evidence type="ECO:0000313" key="12">
    <source>
        <dbReference type="Proteomes" id="UP001431783"/>
    </source>
</evidence>
<evidence type="ECO:0000256" key="4">
    <source>
        <dbReference type="ARBA" id="ARBA00016225"/>
    </source>
</evidence>
<keyword evidence="12" id="KW-1185">Reference proteome</keyword>
<evidence type="ECO:0000256" key="1">
    <source>
        <dbReference type="ARBA" id="ARBA00002435"/>
    </source>
</evidence>
<dbReference type="GO" id="GO:0000172">
    <property type="term" value="C:ribonuclease MRP complex"/>
    <property type="evidence" value="ECO:0007669"/>
    <property type="project" value="InterPro"/>
</dbReference>
<dbReference type="SMART" id="SM00538">
    <property type="entry name" value="POP4"/>
    <property type="match status" value="1"/>
</dbReference>
<evidence type="ECO:0000256" key="2">
    <source>
        <dbReference type="ARBA" id="ARBA00004123"/>
    </source>
</evidence>
<keyword evidence="5" id="KW-0963">Cytoplasm</keyword>
<dbReference type="Proteomes" id="UP001431783">
    <property type="component" value="Unassembled WGS sequence"/>
</dbReference>
<comment type="function">
    <text evidence="1">Component of ribonuclease P, a ribonucleoprotein complex that generates mature tRNA molecules by cleaving their 5'-ends.</text>
</comment>
<dbReference type="InterPro" id="IPR016848">
    <property type="entry name" value="RNase_P/MRP_Rpp29-subunit"/>
</dbReference>
<dbReference type="Pfam" id="PF01868">
    <property type="entry name" value="RNase_P-MRP_p29"/>
    <property type="match status" value="1"/>
</dbReference>
<comment type="subunit">
    <text evidence="10">Component of nuclear RNase P and RNase MRP ribonucleoproteins. RNase P consists of a catalytic RNA moiety and 10 different protein chains; POP1, POP4, POP5, POP7, RPP14, RPP21, RPP25, RPP30, RPP38 and RPP40. Within the RNase P complex, POP1, POP7 and RPP25 form the 'finger' subcomplex, POP5, RPP14, RPP40 and homodimeric RPP30 form the 'palm' subcomplex, and RPP21, POP4 and RPP38 form the 'wrist' subcomplex. All subunits of the RNase P complex interact with the catalytic RNA. Several subunits of RNase P are also part of the RNase MRP complex. RNase MRP consists of a catalytic RNA moiety and about 8 protein subunits; POP1, POP7, RPP25, RPP30, RPP38, RPP40 and possibly also POP4 and POP5.</text>
</comment>
<evidence type="ECO:0000256" key="6">
    <source>
        <dbReference type="ARBA" id="ARBA00022694"/>
    </source>
</evidence>
<proteinExistence type="inferred from homology"/>
<gene>
    <name evidence="11" type="ORF">WA026_012685</name>
</gene>
<sequence>MNEPLAEKFFPDSNMSNVKLKNNYIEKYLISKLPGSDSKNISKDLQYSYILDRYSQDKLKKPLRIKRNFLTRKQRKQLNLLKLPKDGWDLASLESIKIMWKQYMRCNLGLFKRTPNCHEQEWANFSTIVSKCELIGAEVTVIRSKVPSQIGISGVLVLETKMTFQLVTRQSKLRTILKETAVFEFQLDNMKFTVFGKHLLTRPSERSVKKIKSHMVPDL</sequence>
<keyword evidence="7" id="KW-0540">Nuclease</keyword>
<comment type="subcellular location">
    <subcellularLocation>
        <location evidence="2">Nucleus</location>
    </subcellularLocation>
</comment>
<dbReference type="GO" id="GO:0033204">
    <property type="term" value="F:ribonuclease P RNA binding"/>
    <property type="evidence" value="ECO:0007669"/>
    <property type="project" value="InterPro"/>
</dbReference>
<dbReference type="InterPro" id="IPR023534">
    <property type="entry name" value="Rof/RNase_P-like"/>
</dbReference>
<evidence type="ECO:0000313" key="11">
    <source>
        <dbReference type="EMBL" id="KAK9876374.1"/>
    </source>
</evidence>
<evidence type="ECO:0000256" key="9">
    <source>
        <dbReference type="ARBA" id="ARBA00022801"/>
    </source>
</evidence>
<dbReference type="AlphaFoldDB" id="A0AAW1UAQ5"/>